<dbReference type="InterPro" id="IPR052897">
    <property type="entry name" value="Sec-Metab_Biosynth_Hydrolase"/>
</dbReference>
<dbReference type="InterPro" id="IPR000073">
    <property type="entry name" value="AB_hydrolase_1"/>
</dbReference>
<dbReference type="HOGENOM" id="CLU_046066_1_3_1"/>
<keyword evidence="3" id="KW-1185">Reference proteome</keyword>
<dbReference type="EMBL" id="KN847041">
    <property type="protein sequence ID" value="KIW31457.1"/>
    <property type="molecule type" value="Genomic_DNA"/>
</dbReference>
<dbReference type="Gene3D" id="3.40.50.1820">
    <property type="entry name" value="alpha/beta hydrolase"/>
    <property type="match status" value="1"/>
</dbReference>
<sequence>MTEKPTLVFVPGAWHSSACYGKVIECLQSCGYTCKTMELATVNPANPAIDDADTDSEIISTTIENILSTGKNVFLVVHSYGGIPASSATHSFRDRTSPGVMGIAMIAAFLPPPKTSLVALLEKHPTTSESGFHKFDSTGHLIEVGGAGPETLLYNDLPAEEAGLWASRLQPHSWICNIKPPSAHGVGWHHIPTHYLICGKDQVVPPSLQRQMIDDANNTLVSMGSSLRIRGEVVESGHSPFLSMPVETANYIRRSVGEKI</sequence>
<feature type="domain" description="AB hydrolase-1" evidence="1">
    <location>
        <begin position="7"/>
        <end position="249"/>
    </location>
</feature>
<dbReference type="PANTHER" id="PTHR37017:SF11">
    <property type="entry name" value="ESTERASE_LIPASE_THIOESTERASE DOMAIN-CONTAINING PROTEIN"/>
    <property type="match status" value="1"/>
</dbReference>
<dbReference type="OrthoDB" id="408373at2759"/>
<dbReference type="GeneID" id="27342299"/>
<dbReference type="Pfam" id="PF12697">
    <property type="entry name" value="Abhydrolase_6"/>
    <property type="match status" value="1"/>
</dbReference>
<accession>A0A0D2B1H4</accession>
<reference evidence="2 3" key="1">
    <citation type="submission" date="2015-01" db="EMBL/GenBank/DDBJ databases">
        <title>The Genome Sequence of Cladophialophora immunda CBS83496.</title>
        <authorList>
            <consortium name="The Broad Institute Genomics Platform"/>
            <person name="Cuomo C."/>
            <person name="de Hoog S."/>
            <person name="Gorbushina A."/>
            <person name="Stielow B."/>
            <person name="Teixiera M."/>
            <person name="Abouelleil A."/>
            <person name="Chapman S.B."/>
            <person name="Priest M."/>
            <person name="Young S.K."/>
            <person name="Wortman J."/>
            <person name="Nusbaum C."/>
            <person name="Birren B."/>
        </authorList>
    </citation>
    <scope>NUCLEOTIDE SEQUENCE [LARGE SCALE GENOMIC DNA]</scope>
    <source>
        <strain evidence="2 3">CBS 83496</strain>
    </source>
</reference>
<gene>
    <name evidence="2" type="ORF">PV07_03105</name>
</gene>
<dbReference type="STRING" id="569365.A0A0D2B1H4"/>
<protein>
    <recommendedName>
        <fullName evidence="1">AB hydrolase-1 domain-containing protein</fullName>
    </recommendedName>
</protein>
<organism evidence="2 3">
    <name type="scientific">Cladophialophora immunda</name>
    <dbReference type="NCBI Taxonomy" id="569365"/>
    <lineage>
        <taxon>Eukaryota</taxon>
        <taxon>Fungi</taxon>
        <taxon>Dikarya</taxon>
        <taxon>Ascomycota</taxon>
        <taxon>Pezizomycotina</taxon>
        <taxon>Eurotiomycetes</taxon>
        <taxon>Chaetothyriomycetidae</taxon>
        <taxon>Chaetothyriales</taxon>
        <taxon>Herpotrichiellaceae</taxon>
        <taxon>Cladophialophora</taxon>
    </lineage>
</organism>
<dbReference type="AlphaFoldDB" id="A0A0D2B1H4"/>
<dbReference type="RefSeq" id="XP_016251673.1">
    <property type="nucleotide sequence ID" value="XM_016389771.1"/>
</dbReference>
<proteinExistence type="predicted"/>
<evidence type="ECO:0000313" key="2">
    <source>
        <dbReference type="EMBL" id="KIW31457.1"/>
    </source>
</evidence>
<dbReference type="VEuPathDB" id="FungiDB:PV07_03105"/>
<evidence type="ECO:0000259" key="1">
    <source>
        <dbReference type="Pfam" id="PF12697"/>
    </source>
</evidence>
<dbReference type="InterPro" id="IPR029058">
    <property type="entry name" value="AB_hydrolase_fold"/>
</dbReference>
<dbReference type="Proteomes" id="UP000054466">
    <property type="component" value="Unassembled WGS sequence"/>
</dbReference>
<name>A0A0D2B1H4_9EURO</name>
<dbReference type="SUPFAM" id="SSF53474">
    <property type="entry name" value="alpha/beta-Hydrolases"/>
    <property type="match status" value="1"/>
</dbReference>
<evidence type="ECO:0000313" key="3">
    <source>
        <dbReference type="Proteomes" id="UP000054466"/>
    </source>
</evidence>
<dbReference type="PANTHER" id="PTHR37017">
    <property type="entry name" value="AB HYDROLASE-1 DOMAIN-CONTAINING PROTEIN-RELATED"/>
    <property type="match status" value="1"/>
</dbReference>